<protein>
    <recommendedName>
        <fullName evidence="2">Tubulin-specific chaperone D</fullName>
    </recommendedName>
</protein>
<keyword evidence="8" id="KW-1185">Reference proteome</keyword>
<dbReference type="InterPro" id="IPR003923">
    <property type="entry name" value="TAF10"/>
</dbReference>
<dbReference type="GO" id="GO:0070830">
    <property type="term" value="P:bicellular tight junction assembly"/>
    <property type="evidence" value="ECO:0007669"/>
    <property type="project" value="TreeGrafter"/>
</dbReference>
<sequence length="1334" mass="151379">MIGTNFGIFRPANAGSSTNGNNPAGSVASANPTQEGSQLSDFMLQLEDYVPTVPDAVTAFYLNSAGFDSNDPRIIRLISVATQKFISDVANDALQHCKTRTNNQNGNAKMVKPTKDRKYTMTMDDLAPALADYGITTKRVEMMQCEEIKDEEGPSNTLEHFTELEQVLQMIDSIQGTDAPGFEKDYEQYTEVLSRYQEQPHLLDIHLELLLKRLLDKIRDPNLSENIMHAAFKYLYIICKVRTYKVLVNFLPHELSDLEFALELLEKQKPKEFKHWETRYMLLLWMSILVLNPFHLSRLDAYATSSDGTENSDQLMSNNVPSKSKMERIFDLCKLYTSTNDTCSNISAYLSAKYFVRADIKDLYLERFLDWIISQHQADTVEVKFGQLAAVAAILKHGKRDDLLPYADKLLQWIVSCQYKDGSDFLKYKCYIKIIQRIGLIYLKPRIASWRYKRGTRSLAKNLAQESDTSQQEERPMGNSQQASEEITSDEEVVVPDAIEEVIEELLQGLRSGGNDVRWSAAKGIGRVTNRLSKELADEVIGSVIDILNPLEPHEAWHGACLALAELAKRGLLLPYRLKELVPLLLQALFYDEMKGYMSVGQHIRDSACYMCWAFARAYNPDDVLPFVHEISAGLLTVATFDREINCRRAASAAFQESVGRLGNFPFGIEISTTTDFYSVGLRQNSYLNISDFIAQFEEYRKPLIDHLVERKVNHWDPAIRELAAKALHKLTRRAPEYVSTIVLDQLFAKTDSIDINTRHGSVLAIGEIILALSQVKEETKENWISNQTISNTNELVLKFIQRDQFRGMSGEMMKQCCTDFIRNCSLAKVETTTQCLESWQEIIDKCLLNKTAPIRESATLAFAELCLAYYNTPERSVANAEIISFYLKGADADLEEHIRMGYISALGVMPLFMLAPHLDYILESLVKHSLTPFQALIEGEGSKEKDTHNTQNWSEARRDSVKALSNLVKTVGYDRNSRASFANPKYFTKIIDCYLKAMDEYTLDNRGDIGAWVREAAMNAIYELMTCCPRDIIQPAHVHEVMLDFMQQAVEKIDRTRGLAGRLFCQLVHLEPRLPYVYHHDRLREIFPSDVNSVLWLFADHTFPLFCSLLELPEYSKRILLGLSASIGQLTESLIKYSSAALFQFLRSHPAEVPRLCKEIVLNFEENLLNERVTYPMLNFLDIIIASGTINSVLLNESSTFADDIYRLLNLEIKGHKKLYKLVSSINVFCQLVQVPRLCKKILSKLSIFLGLTHVHIRKTTATKLYEALALHGDVCDISEDNMDEILNLLSETDWGLPLVEIRPLRNQLCELMGIKPPMSAASTSATAGSNNI</sequence>
<dbReference type="OrthoDB" id="154356at2759"/>
<evidence type="ECO:0000313" key="7">
    <source>
        <dbReference type="EMBL" id="KNC31167.1"/>
    </source>
</evidence>
<dbReference type="PANTHER" id="PTHR12658">
    <property type="entry name" value="BETA-TUBULIN COFACTOR D"/>
    <property type="match status" value="1"/>
</dbReference>
<dbReference type="GO" id="GO:0005634">
    <property type="term" value="C:nucleus"/>
    <property type="evidence" value="ECO:0007669"/>
    <property type="project" value="InterPro"/>
</dbReference>
<feature type="domain" description="Tubulin-folding cofactor D ARM repeats" evidence="6">
    <location>
        <begin position="428"/>
        <end position="669"/>
    </location>
</feature>
<dbReference type="InterPro" id="IPR058033">
    <property type="entry name" value="ARM_TBCD_2nd"/>
</dbReference>
<dbReference type="FunFam" id="1.25.10.10:FF:001055">
    <property type="entry name" value="Tubulin-specific chaperone d"/>
    <property type="match status" value="1"/>
</dbReference>
<dbReference type="GO" id="GO:0000226">
    <property type="term" value="P:microtubule cytoskeleton organization"/>
    <property type="evidence" value="ECO:0007669"/>
    <property type="project" value="TreeGrafter"/>
</dbReference>
<dbReference type="Pfam" id="PF23579">
    <property type="entry name" value="ARM_TBCD"/>
    <property type="match status" value="1"/>
</dbReference>
<comment type="similarity">
    <text evidence="1">Belongs to the TBCD family.</text>
</comment>
<dbReference type="Pfam" id="PF12612">
    <property type="entry name" value="TFCD_C"/>
    <property type="match status" value="1"/>
</dbReference>
<dbReference type="InterPro" id="IPR016024">
    <property type="entry name" value="ARM-type_fold"/>
</dbReference>
<reference evidence="7 8" key="1">
    <citation type="journal article" date="2015" name="Nat. Commun.">
        <title>Lucilia cuprina genome unlocks parasitic fly biology to underpin future interventions.</title>
        <authorList>
            <person name="Anstead C.A."/>
            <person name="Korhonen P.K."/>
            <person name="Young N.D."/>
            <person name="Hall R.S."/>
            <person name="Jex A.R."/>
            <person name="Murali S.C."/>
            <person name="Hughes D.S."/>
            <person name="Lee S.F."/>
            <person name="Perry T."/>
            <person name="Stroehlein A.J."/>
            <person name="Ansell B.R."/>
            <person name="Breugelmans B."/>
            <person name="Hofmann A."/>
            <person name="Qu J."/>
            <person name="Dugan S."/>
            <person name="Lee S.L."/>
            <person name="Chao H."/>
            <person name="Dinh H."/>
            <person name="Han Y."/>
            <person name="Doddapaneni H.V."/>
            <person name="Worley K.C."/>
            <person name="Muzny D.M."/>
            <person name="Ioannidis P."/>
            <person name="Waterhouse R.M."/>
            <person name="Zdobnov E.M."/>
            <person name="James P.J."/>
            <person name="Bagnall N.H."/>
            <person name="Kotze A.C."/>
            <person name="Gibbs R.A."/>
            <person name="Richards S."/>
            <person name="Batterham P."/>
            <person name="Gasser R.B."/>
        </authorList>
    </citation>
    <scope>NUCLEOTIDE SEQUENCE [LARGE SCALE GENOMIC DNA]</scope>
    <source>
        <strain evidence="7 8">LS</strain>
        <tissue evidence="7">Full body</tissue>
    </source>
</reference>
<dbReference type="SUPFAM" id="SSF48371">
    <property type="entry name" value="ARM repeat"/>
    <property type="match status" value="1"/>
</dbReference>
<evidence type="ECO:0000313" key="8">
    <source>
        <dbReference type="Proteomes" id="UP000037069"/>
    </source>
</evidence>
<dbReference type="PANTHER" id="PTHR12658:SF0">
    <property type="entry name" value="TUBULIN-SPECIFIC CHAPERONE D"/>
    <property type="match status" value="1"/>
</dbReference>
<feature type="region of interest" description="Disordered" evidence="4">
    <location>
        <begin position="462"/>
        <end position="491"/>
    </location>
</feature>
<dbReference type="Pfam" id="PF25767">
    <property type="entry name" value="ARM_TBCD_2nd"/>
    <property type="match status" value="1"/>
</dbReference>
<dbReference type="InterPro" id="IPR022577">
    <property type="entry name" value="TBCD_C"/>
</dbReference>
<feature type="region of interest" description="Disordered" evidence="4">
    <location>
        <begin position="12"/>
        <end position="34"/>
    </location>
</feature>
<proteinExistence type="inferred from homology"/>
<keyword evidence="3" id="KW-0143">Chaperone</keyword>
<dbReference type="PRINTS" id="PR01443">
    <property type="entry name" value="TFIID30KDSUB"/>
</dbReference>
<organism evidence="7 8">
    <name type="scientific">Lucilia cuprina</name>
    <name type="common">Green bottle fly</name>
    <name type="synonym">Australian sheep blowfly</name>
    <dbReference type="NCBI Taxonomy" id="7375"/>
    <lineage>
        <taxon>Eukaryota</taxon>
        <taxon>Metazoa</taxon>
        <taxon>Ecdysozoa</taxon>
        <taxon>Arthropoda</taxon>
        <taxon>Hexapoda</taxon>
        <taxon>Insecta</taxon>
        <taxon>Pterygota</taxon>
        <taxon>Neoptera</taxon>
        <taxon>Endopterygota</taxon>
        <taxon>Diptera</taxon>
        <taxon>Brachycera</taxon>
        <taxon>Muscomorpha</taxon>
        <taxon>Oestroidea</taxon>
        <taxon>Calliphoridae</taxon>
        <taxon>Luciliinae</taxon>
        <taxon>Lucilia</taxon>
    </lineage>
</organism>
<dbReference type="GO" id="GO:0034333">
    <property type="term" value="P:adherens junction assembly"/>
    <property type="evidence" value="ECO:0007669"/>
    <property type="project" value="TreeGrafter"/>
</dbReference>
<evidence type="ECO:0000256" key="4">
    <source>
        <dbReference type="SAM" id="MobiDB-lite"/>
    </source>
</evidence>
<dbReference type="InterPro" id="IPR011989">
    <property type="entry name" value="ARM-like"/>
</dbReference>
<dbReference type="STRING" id="7375.A0A0L0CG22"/>
<dbReference type="GO" id="GO:0005096">
    <property type="term" value="F:GTPase activator activity"/>
    <property type="evidence" value="ECO:0007669"/>
    <property type="project" value="InterPro"/>
</dbReference>
<name>A0A0L0CG22_LUCCU</name>
<feature type="compositionally biased region" description="Polar residues" evidence="4">
    <location>
        <begin position="14"/>
        <end position="34"/>
    </location>
</feature>
<feature type="domain" description="Tubulin-folding cofactor D C-terminal" evidence="5">
    <location>
        <begin position="1040"/>
        <end position="1222"/>
    </location>
</feature>
<dbReference type="GO" id="GO:0007023">
    <property type="term" value="P:post-chaperonin tubulin folding pathway"/>
    <property type="evidence" value="ECO:0007669"/>
    <property type="project" value="InterPro"/>
</dbReference>
<dbReference type="EMBL" id="JRES01000438">
    <property type="protein sequence ID" value="KNC31167.1"/>
    <property type="molecule type" value="Genomic_DNA"/>
</dbReference>
<dbReference type="GO" id="GO:0007021">
    <property type="term" value="P:tubulin complex assembly"/>
    <property type="evidence" value="ECO:0007669"/>
    <property type="project" value="InterPro"/>
</dbReference>
<evidence type="ECO:0000256" key="3">
    <source>
        <dbReference type="ARBA" id="ARBA00023186"/>
    </source>
</evidence>
<dbReference type="Pfam" id="PF03540">
    <property type="entry name" value="TAF10"/>
    <property type="match status" value="1"/>
</dbReference>
<evidence type="ECO:0000256" key="1">
    <source>
        <dbReference type="ARBA" id="ARBA00006853"/>
    </source>
</evidence>
<dbReference type="InterPro" id="IPR033162">
    <property type="entry name" value="TBCD"/>
</dbReference>
<evidence type="ECO:0000259" key="5">
    <source>
        <dbReference type="Pfam" id="PF12612"/>
    </source>
</evidence>
<gene>
    <name evidence="7" type="ORF">FF38_14331</name>
</gene>
<dbReference type="GO" id="GO:0016328">
    <property type="term" value="C:lateral plasma membrane"/>
    <property type="evidence" value="ECO:0007669"/>
    <property type="project" value="TreeGrafter"/>
</dbReference>
<dbReference type="GO" id="GO:0006352">
    <property type="term" value="P:DNA-templated transcription initiation"/>
    <property type="evidence" value="ECO:0007669"/>
    <property type="project" value="InterPro"/>
</dbReference>
<accession>A0A0L0CG22</accession>
<dbReference type="OMA" id="EPHEAWH"/>
<evidence type="ECO:0000256" key="2">
    <source>
        <dbReference type="ARBA" id="ARBA00015003"/>
    </source>
</evidence>
<dbReference type="GO" id="GO:0048487">
    <property type="term" value="F:beta-tubulin binding"/>
    <property type="evidence" value="ECO:0007669"/>
    <property type="project" value="InterPro"/>
</dbReference>
<dbReference type="CDD" id="cd07982">
    <property type="entry name" value="HFD_TAF10"/>
    <property type="match status" value="1"/>
</dbReference>
<dbReference type="Gene3D" id="1.25.10.10">
    <property type="entry name" value="Leucine-rich Repeat Variant"/>
    <property type="match status" value="2"/>
</dbReference>
<evidence type="ECO:0000259" key="6">
    <source>
        <dbReference type="Pfam" id="PF25767"/>
    </source>
</evidence>
<dbReference type="Proteomes" id="UP000037069">
    <property type="component" value="Unassembled WGS sequence"/>
</dbReference>
<comment type="caution">
    <text evidence="7">The sequence shown here is derived from an EMBL/GenBank/DDBJ whole genome shotgun (WGS) entry which is preliminary data.</text>
</comment>